<evidence type="ECO:0000313" key="4">
    <source>
        <dbReference type="EMBL" id="CAI9259197.1"/>
    </source>
</evidence>
<evidence type="ECO:0000259" key="3">
    <source>
        <dbReference type="PROSITE" id="PS50089"/>
    </source>
</evidence>
<dbReference type="PANTHER" id="PTHR45676:SF41">
    <property type="entry name" value="RING-H2 FINGER PROTEIN ATL66"/>
    <property type="match status" value="1"/>
</dbReference>
<feature type="domain" description="RING-type" evidence="3">
    <location>
        <begin position="99"/>
        <end position="141"/>
    </location>
</feature>
<reference evidence="4" key="1">
    <citation type="submission" date="2023-04" db="EMBL/GenBank/DDBJ databases">
        <authorList>
            <person name="Vijverberg K."/>
            <person name="Xiong W."/>
            <person name="Schranz E."/>
        </authorList>
    </citation>
    <scope>NUCLEOTIDE SEQUENCE</scope>
</reference>
<name>A0AA35VE88_LACSI</name>
<feature type="transmembrane region" description="Helical" evidence="2">
    <location>
        <begin position="6"/>
        <end position="28"/>
    </location>
</feature>
<dbReference type="SUPFAM" id="SSF57850">
    <property type="entry name" value="RING/U-box"/>
    <property type="match status" value="1"/>
</dbReference>
<keyword evidence="5" id="KW-1185">Reference proteome</keyword>
<keyword evidence="2" id="KW-1133">Transmembrane helix</keyword>
<dbReference type="InterPro" id="IPR013083">
    <property type="entry name" value="Znf_RING/FYVE/PHD"/>
</dbReference>
<protein>
    <recommendedName>
        <fullName evidence="3">RING-type domain-containing protein</fullName>
    </recommendedName>
</protein>
<evidence type="ECO:0000256" key="2">
    <source>
        <dbReference type="SAM" id="Phobius"/>
    </source>
</evidence>
<keyword evidence="2" id="KW-0812">Transmembrane</keyword>
<keyword evidence="2" id="KW-0472">Membrane</keyword>
<dbReference type="SMART" id="SM00184">
    <property type="entry name" value="RING"/>
    <property type="match status" value="1"/>
</dbReference>
<sequence>MVDWSVIYSYCGLVFISSVTLLFCVYLIKYCYQRWRDLVEDEDIESGTIRPSQLPINTFVINHLVVALQQTNLAELNSDLGEILQEQIYTSSTCKNDDCVICLEEFKKKEKIRVLVSCQHPFHGHCIITWLFVKRSCPICRKPIRS</sequence>
<dbReference type="PANTHER" id="PTHR45676">
    <property type="entry name" value="RING-H2 FINGER PROTEIN ATL51-RELATED"/>
    <property type="match status" value="1"/>
</dbReference>
<keyword evidence="1" id="KW-0863">Zinc-finger</keyword>
<dbReference type="Gene3D" id="3.30.40.10">
    <property type="entry name" value="Zinc/RING finger domain, C3HC4 (zinc finger)"/>
    <property type="match status" value="1"/>
</dbReference>
<dbReference type="InterPro" id="IPR001841">
    <property type="entry name" value="Znf_RING"/>
</dbReference>
<dbReference type="GO" id="GO:0008270">
    <property type="term" value="F:zinc ion binding"/>
    <property type="evidence" value="ECO:0007669"/>
    <property type="project" value="UniProtKB-KW"/>
</dbReference>
<gene>
    <name evidence="4" type="ORF">LSALG_LOCUS104</name>
</gene>
<keyword evidence="1" id="KW-0479">Metal-binding</keyword>
<dbReference type="Proteomes" id="UP001177003">
    <property type="component" value="Chromosome 0"/>
</dbReference>
<dbReference type="AlphaFoldDB" id="A0AA35VE88"/>
<evidence type="ECO:0000313" key="5">
    <source>
        <dbReference type="Proteomes" id="UP001177003"/>
    </source>
</evidence>
<evidence type="ECO:0000256" key="1">
    <source>
        <dbReference type="PROSITE-ProRule" id="PRU00175"/>
    </source>
</evidence>
<dbReference type="PROSITE" id="PS50089">
    <property type="entry name" value="ZF_RING_2"/>
    <property type="match status" value="1"/>
</dbReference>
<proteinExistence type="predicted"/>
<organism evidence="4 5">
    <name type="scientific">Lactuca saligna</name>
    <name type="common">Willowleaf lettuce</name>
    <dbReference type="NCBI Taxonomy" id="75948"/>
    <lineage>
        <taxon>Eukaryota</taxon>
        <taxon>Viridiplantae</taxon>
        <taxon>Streptophyta</taxon>
        <taxon>Embryophyta</taxon>
        <taxon>Tracheophyta</taxon>
        <taxon>Spermatophyta</taxon>
        <taxon>Magnoliopsida</taxon>
        <taxon>eudicotyledons</taxon>
        <taxon>Gunneridae</taxon>
        <taxon>Pentapetalae</taxon>
        <taxon>asterids</taxon>
        <taxon>campanulids</taxon>
        <taxon>Asterales</taxon>
        <taxon>Asteraceae</taxon>
        <taxon>Cichorioideae</taxon>
        <taxon>Cichorieae</taxon>
        <taxon>Lactucinae</taxon>
        <taxon>Lactuca</taxon>
    </lineage>
</organism>
<dbReference type="EMBL" id="OX465086">
    <property type="protein sequence ID" value="CAI9259197.1"/>
    <property type="molecule type" value="Genomic_DNA"/>
</dbReference>
<dbReference type="Pfam" id="PF13639">
    <property type="entry name" value="zf-RING_2"/>
    <property type="match status" value="1"/>
</dbReference>
<accession>A0AA35VE88</accession>
<keyword evidence="1" id="KW-0862">Zinc</keyword>